<keyword evidence="3" id="KW-1185">Reference proteome</keyword>
<dbReference type="Gene3D" id="3.30.2010.10">
    <property type="entry name" value="Metalloproteases ('zincins'), catalytic domain"/>
    <property type="match status" value="1"/>
</dbReference>
<gene>
    <name evidence="2" type="ORF">KIH39_15660</name>
</gene>
<dbReference type="AlphaFoldDB" id="A0A8E6B4A0"/>
<protein>
    <submittedName>
        <fullName evidence="2">M48 family metallopeptidase</fullName>
    </submittedName>
</protein>
<dbReference type="Pfam" id="PF01863">
    <property type="entry name" value="YgjP-like"/>
    <property type="match status" value="1"/>
</dbReference>
<dbReference type="EMBL" id="CP074694">
    <property type="protein sequence ID" value="QVL30288.1"/>
    <property type="molecule type" value="Genomic_DNA"/>
</dbReference>
<reference evidence="2" key="1">
    <citation type="submission" date="2021-05" db="EMBL/GenBank/DDBJ databases">
        <title>Complete genome sequence of the cellulolytic planctomycete Telmatocola sphagniphila SP2T and characterization of the first cellulase from planctomycetes.</title>
        <authorList>
            <person name="Rakitin A.L."/>
            <person name="Beletsky A.V."/>
            <person name="Naumoff D.G."/>
            <person name="Kulichevskaya I.S."/>
            <person name="Mardanov A.V."/>
            <person name="Ravin N.V."/>
            <person name="Dedysh S.N."/>
        </authorList>
    </citation>
    <scope>NUCLEOTIDE SEQUENCE</scope>
    <source>
        <strain evidence="2">SP2T</strain>
    </source>
</reference>
<sequence length="243" mass="28357">MIENGQPGESYLLRYGGLEIPFQIQFRERKHLAITVHPELRLEVVAPFGSDLGIVLAKVDKRSRWIVCQWRFFEQYRPPQPGRRFVSGETHVYLGRQYRLKVQTGGPEGVKLIGQFLQVKCTDKENNESVSGLLEGWYRSHAERVFSNRLQQCIESTGSLRFPTLPNMTVRKMTKRWGSCTKTGNILLNLDLVKAPVHCVDYVIVHELCHLKVHNHGKDFYRLLTRCMPDWELRKKRLERIII</sequence>
<evidence type="ECO:0000313" key="2">
    <source>
        <dbReference type="EMBL" id="QVL30288.1"/>
    </source>
</evidence>
<organism evidence="2 3">
    <name type="scientific">Telmatocola sphagniphila</name>
    <dbReference type="NCBI Taxonomy" id="1123043"/>
    <lineage>
        <taxon>Bacteria</taxon>
        <taxon>Pseudomonadati</taxon>
        <taxon>Planctomycetota</taxon>
        <taxon>Planctomycetia</taxon>
        <taxon>Gemmatales</taxon>
        <taxon>Gemmataceae</taxon>
    </lineage>
</organism>
<evidence type="ECO:0000313" key="3">
    <source>
        <dbReference type="Proteomes" id="UP000676194"/>
    </source>
</evidence>
<evidence type="ECO:0000259" key="1">
    <source>
        <dbReference type="Pfam" id="PF01863"/>
    </source>
</evidence>
<dbReference type="RefSeq" id="WP_213494165.1">
    <property type="nucleotide sequence ID" value="NZ_CP074694.1"/>
</dbReference>
<dbReference type="PANTHER" id="PTHR30399:SF1">
    <property type="entry name" value="UTP PYROPHOSPHATASE"/>
    <property type="match status" value="1"/>
</dbReference>
<dbReference type="PANTHER" id="PTHR30399">
    <property type="entry name" value="UNCHARACTERIZED PROTEIN YGJP"/>
    <property type="match status" value="1"/>
</dbReference>
<dbReference type="Proteomes" id="UP000676194">
    <property type="component" value="Chromosome"/>
</dbReference>
<name>A0A8E6B4A0_9BACT</name>
<proteinExistence type="predicted"/>
<dbReference type="KEGG" id="tsph:KIH39_15660"/>
<accession>A0A8E6B4A0</accession>
<dbReference type="InterPro" id="IPR002725">
    <property type="entry name" value="YgjP-like_metallopeptidase"/>
</dbReference>
<dbReference type="CDD" id="cd07344">
    <property type="entry name" value="M48_yhfN_like"/>
    <property type="match status" value="1"/>
</dbReference>
<feature type="domain" description="YgjP-like metallopeptidase" evidence="1">
    <location>
        <begin position="30"/>
        <end position="240"/>
    </location>
</feature>
<dbReference type="InterPro" id="IPR053136">
    <property type="entry name" value="UTP_pyrophosphatase-like"/>
</dbReference>